<evidence type="ECO:0000313" key="3">
    <source>
        <dbReference type="Proteomes" id="UP000217289"/>
    </source>
</evidence>
<feature type="transmembrane region" description="Helical" evidence="1">
    <location>
        <begin position="163"/>
        <end position="185"/>
    </location>
</feature>
<dbReference type="AlphaFoldDB" id="A0A250IC52"/>
<evidence type="ECO:0000313" key="2">
    <source>
        <dbReference type="EMBL" id="ATB28798.1"/>
    </source>
</evidence>
<reference evidence="2 3" key="1">
    <citation type="submission" date="2017-06" db="EMBL/GenBank/DDBJ databases">
        <authorList>
            <person name="Kim H.J."/>
            <person name="Triplett B.A."/>
        </authorList>
    </citation>
    <scope>NUCLEOTIDE SEQUENCE [LARGE SCALE GENOMIC DNA]</scope>
    <source>
        <strain evidence="2 3">DSM 14713</strain>
    </source>
</reference>
<sequence>MALVSPRDVDASRTEDAELLAGALACYARLSRALSSPRWKGLLRSRGDALRMALELEPRVRALIERSSPRASRVLRARRRRLEARARRRLARLSRWEGPSLGAVLERLELLLSEPRPLPPGCDEPVLLEGSQGWRQLLSWPGTWVFALLVLANRHLVMGSAPLVLASGGALVGFFYLRYAGRFWLTSQRLVWKPRLGEPVQVPLASIAPEGITALPAWGEVRVEGARTLTVRHVGQAGRLAALLDLHRRAPFLGGVDGTPRVNEVSVLPARRTSGGAGAERGVAVLRPGYAAFLPDSRSAEVFRGLTGPRVRMPEADITVALLVEHLRLLSESDFDAYLRQAVFSNGGELWPADEVGPGATTEAGQVCLVGARGVGMELRPDSAQAEATHRIVSRWVA</sequence>
<name>A0A250IC52_9BACT</name>
<dbReference type="OrthoDB" id="5502392at2"/>
<organism evidence="2 3">
    <name type="scientific">Melittangium boletus DSM 14713</name>
    <dbReference type="NCBI Taxonomy" id="1294270"/>
    <lineage>
        <taxon>Bacteria</taxon>
        <taxon>Pseudomonadati</taxon>
        <taxon>Myxococcota</taxon>
        <taxon>Myxococcia</taxon>
        <taxon>Myxococcales</taxon>
        <taxon>Cystobacterineae</taxon>
        <taxon>Archangiaceae</taxon>
        <taxon>Melittangium</taxon>
    </lineage>
</organism>
<accession>A0A250IC52</accession>
<keyword evidence="1" id="KW-0472">Membrane</keyword>
<protein>
    <submittedName>
        <fullName evidence="2">Uncharacterized protein</fullName>
    </submittedName>
</protein>
<gene>
    <name evidence="2" type="ORF">MEBOL_002247</name>
</gene>
<proteinExistence type="predicted"/>
<keyword evidence="3" id="KW-1185">Reference proteome</keyword>
<dbReference type="Proteomes" id="UP000217289">
    <property type="component" value="Chromosome"/>
</dbReference>
<dbReference type="RefSeq" id="WP_095977445.1">
    <property type="nucleotide sequence ID" value="NZ_CP022163.1"/>
</dbReference>
<dbReference type="KEGG" id="mbd:MEBOL_002247"/>
<keyword evidence="1" id="KW-0812">Transmembrane</keyword>
<evidence type="ECO:0000256" key="1">
    <source>
        <dbReference type="SAM" id="Phobius"/>
    </source>
</evidence>
<keyword evidence="1" id="KW-1133">Transmembrane helix</keyword>
<dbReference type="EMBL" id="CP022163">
    <property type="protein sequence ID" value="ATB28798.1"/>
    <property type="molecule type" value="Genomic_DNA"/>
</dbReference>